<dbReference type="SUPFAM" id="SSF52540">
    <property type="entry name" value="P-loop containing nucleoside triphosphate hydrolases"/>
    <property type="match status" value="1"/>
</dbReference>
<dbReference type="PROSITE" id="PS50893">
    <property type="entry name" value="ABC_TRANSPORTER_2"/>
    <property type="match status" value="1"/>
</dbReference>
<dbReference type="Gene3D" id="3.40.50.300">
    <property type="entry name" value="P-loop containing nucleotide triphosphate hydrolases"/>
    <property type="match status" value="1"/>
</dbReference>
<dbReference type="GO" id="GO:0016887">
    <property type="term" value="F:ATP hydrolysis activity"/>
    <property type="evidence" value="ECO:0007669"/>
    <property type="project" value="InterPro"/>
</dbReference>
<evidence type="ECO:0000259" key="7">
    <source>
        <dbReference type="PROSITE" id="PS50893"/>
    </source>
</evidence>
<feature type="domain" description="ABC transporter" evidence="7">
    <location>
        <begin position="2"/>
        <end position="206"/>
    </location>
</feature>
<dbReference type="GO" id="GO:0017004">
    <property type="term" value="P:cytochrome complex assembly"/>
    <property type="evidence" value="ECO:0007669"/>
    <property type="project" value="UniProtKB-KW"/>
</dbReference>
<dbReference type="InterPro" id="IPR005895">
    <property type="entry name" value="ABC_transptr_haem_export_CcmA"/>
</dbReference>
<name>A0A0S4KRX3_9BACT</name>
<keyword evidence="4" id="KW-0067">ATP-binding</keyword>
<dbReference type="SMART" id="SM00382">
    <property type="entry name" value="AAA"/>
    <property type="match status" value="1"/>
</dbReference>
<reference evidence="9" key="1">
    <citation type="submission" date="2015-09" db="EMBL/GenBank/DDBJ databases">
        <authorList>
            <person name="Daims H."/>
        </authorList>
    </citation>
    <scope>NUCLEOTIDE SEQUENCE [LARGE SCALE GENOMIC DNA]</scope>
</reference>
<dbReference type="PANTHER" id="PTHR43499:SF1">
    <property type="entry name" value="ABC TRANSPORTER I FAMILY MEMBER 1"/>
    <property type="match status" value="1"/>
</dbReference>
<evidence type="ECO:0000313" key="8">
    <source>
        <dbReference type="EMBL" id="CUQ65051.1"/>
    </source>
</evidence>
<gene>
    <name evidence="8" type="primary">ccmA</name>
    <name evidence="8" type="ORF">NITINOP_0075</name>
</gene>
<dbReference type="RefSeq" id="WP_062487616.1">
    <property type="nucleotide sequence ID" value="NZ_LN885086.1"/>
</dbReference>
<dbReference type="InterPro" id="IPR027417">
    <property type="entry name" value="P-loop_NTPase"/>
</dbReference>
<dbReference type="NCBIfam" id="TIGR01189">
    <property type="entry name" value="ccmA"/>
    <property type="match status" value="1"/>
</dbReference>
<accession>A0A0S4KRX3</accession>
<evidence type="ECO:0000256" key="4">
    <source>
        <dbReference type="ARBA" id="ARBA00022840"/>
    </source>
</evidence>
<evidence type="ECO:0000256" key="1">
    <source>
        <dbReference type="ARBA" id="ARBA00022448"/>
    </source>
</evidence>
<keyword evidence="2" id="KW-0547">Nucleotide-binding</keyword>
<sequence length="206" mass="22676">MLQAVSLSCRRGDRRLFSGVNVTVQPGTVLAVVGENGSGKTSFLRMLCNLLAPEEGAVLWHGVDIRRLKEQYYAQLTYIGHLNGIKDDLTATENLLLTAALTGDRPSDASVRDALEAVGLKHRIHHLPTRVLSQGQKRRVALARLWLSTHPLWLLDEPFTSLDQAATALVTERLRSHLQSGGLAVVVTHHEVALPSEMVQRLRLDG</sequence>
<dbReference type="OrthoDB" id="9800654at2"/>
<dbReference type="Proteomes" id="UP000066284">
    <property type="component" value="Chromosome 1"/>
</dbReference>
<keyword evidence="5" id="KW-1278">Translocase</keyword>
<dbReference type="InterPro" id="IPR003439">
    <property type="entry name" value="ABC_transporter-like_ATP-bd"/>
</dbReference>
<evidence type="ECO:0000313" key="9">
    <source>
        <dbReference type="Proteomes" id="UP000066284"/>
    </source>
</evidence>
<proteinExistence type="predicted"/>
<dbReference type="InterPro" id="IPR017871">
    <property type="entry name" value="ABC_transporter-like_CS"/>
</dbReference>
<dbReference type="NCBIfam" id="NF010061">
    <property type="entry name" value="PRK13538.1"/>
    <property type="match status" value="1"/>
</dbReference>
<evidence type="ECO:0000256" key="2">
    <source>
        <dbReference type="ARBA" id="ARBA00022741"/>
    </source>
</evidence>
<dbReference type="AlphaFoldDB" id="A0A0S4KRX3"/>
<dbReference type="Pfam" id="PF00005">
    <property type="entry name" value="ABC_tran"/>
    <property type="match status" value="1"/>
</dbReference>
<dbReference type="GO" id="GO:0005524">
    <property type="term" value="F:ATP binding"/>
    <property type="evidence" value="ECO:0007669"/>
    <property type="project" value="UniProtKB-KW"/>
</dbReference>
<keyword evidence="1" id="KW-0813">Transport</keyword>
<dbReference type="PANTHER" id="PTHR43499">
    <property type="entry name" value="ABC TRANSPORTER I FAMILY MEMBER 1"/>
    <property type="match status" value="1"/>
</dbReference>
<evidence type="ECO:0000256" key="5">
    <source>
        <dbReference type="ARBA" id="ARBA00022967"/>
    </source>
</evidence>
<keyword evidence="6" id="KW-0472">Membrane</keyword>
<evidence type="ECO:0000256" key="6">
    <source>
        <dbReference type="ARBA" id="ARBA00023136"/>
    </source>
</evidence>
<protein>
    <submittedName>
        <fullName evidence="8">Heme exporter protein CcmA</fullName>
    </submittedName>
</protein>
<dbReference type="STRING" id="1715989.NITINOP_0075"/>
<dbReference type="KEGG" id="nio:NITINOP_0075"/>
<evidence type="ECO:0000256" key="3">
    <source>
        <dbReference type="ARBA" id="ARBA00022748"/>
    </source>
</evidence>
<dbReference type="GO" id="GO:0022857">
    <property type="term" value="F:transmembrane transporter activity"/>
    <property type="evidence" value="ECO:0007669"/>
    <property type="project" value="InterPro"/>
</dbReference>
<dbReference type="EMBL" id="LN885086">
    <property type="protein sequence ID" value="CUQ65051.1"/>
    <property type="molecule type" value="Genomic_DNA"/>
</dbReference>
<keyword evidence="3" id="KW-0201">Cytochrome c-type biogenesis</keyword>
<organism evidence="8 9">
    <name type="scientific">Candidatus Nitrospira inopinata</name>
    <dbReference type="NCBI Taxonomy" id="1715989"/>
    <lineage>
        <taxon>Bacteria</taxon>
        <taxon>Pseudomonadati</taxon>
        <taxon>Nitrospirota</taxon>
        <taxon>Nitrospiria</taxon>
        <taxon>Nitrospirales</taxon>
        <taxon>Nitrospiraceae</taxon>
        <taxon>Nitrospira</taxon>
    </lineage>
</organism>
<dbReference type="PROSITE" id="PS00211">
    <property type="entry name" value="ABC_TRANSPORTER_1"/>
    <property type="match status" value="1"/>
</dbReference>
<keyword evidence="9" id="KW-1185">Reference proteome</keyword>
<dbReference type="InterPro" id="IPR003593">
    <property type="entry name" value="AAA+_ATPase"/>
</dbReference>